<dbReference type="EMBL" id="CP037422">
    <property type="protein sequence ID" value="QDU07664.1"/>
    <property type="molecule type" value="Genomic_DNA"/>
</dbReference>
<accession>A0A517WQY7</accession>
<organism evidence="1 2">
    <name type="scientific">Gimesia aquarii</name>
    <dbReference type="NCBI Taxonomy" id="2527964"/>
    <lineage>
        <taxon>Bacteria</taxon>
        <taxon>Pseudomonadati</taxon>
        <taxon>Planctomycetota</taxon>
        <taxon>Planctomycetia</taxon>
        <taxon>Planctomycetales</taxon>
        <taxon>Planctomycetaceae</taxon>
        <taxon>Gimesia</taxon>
    </lineage>
</organism>
<dbReference type="RefSeq" id="WP_145171770.1">
    <property type="nucleotide sequence ID" value="NZ_CP037422.1"/>
</dbReference>
<dbReference type="Proteomes" id="UP000318384">
    <property type="component" value="Chromosome"/>
</dbReference>
<evidence type="ECO:0000313" key="1">
    <source>
        <dbReference type="EMBL" id="QDU07664.1"/>
    </source>
</evidence>
<name>A0A517WQY7_9PLAN</name>
<dbReference type="OrthoDB" id="9990286at2"/>
<gene>
    <name evidence="1" type="ORF">V202x_10230</name>
</gene>
<reference evidence="1 2" key="1">
    <citation type="submission" date="2019-03" db="EMBL/GenBank/DDBJ databases">
        <title>Deep-cultivation of Planctomycetes and their phenomic and genomic characterization uncovers novel biology.</title>
        <authorList>
            <person name="Wiegand S."/>
            <person name="Jogler M."/>
            <person name="Boedeker C."/>
            <person name="Pinto D."/>
            <person name="Vollmers J."/>
            <person name="Rivas-Marin E."/>
            <person name="Kohn T."/>
            <person name="Peeters S.H."/>
            <person name="Heuer A."/>
            <person name="Rast P."/>
            <person name="Oberbeckmann S."/>
            <person name="Bunk B."/>
            <person name="Jeske O."/>
            <person name="Meyerdierks A."/>
            <person name="Storesund J.E."/>
            <person name="Kallscheuer N."/>
            <person name="Luecker S."/>
            <person name="Lage O.M."/>
            <person name="Pohl T."/>
            <person name="Merkel B.J."/>
            <person name="Hornburger P."/>
            <person name="Mueller R.-W."/>
            <person name="Bruemmer F."/>
            <person name="Labrenz M."/>
            <person name="Spormann A.M."/>
            <person name="Op den Camp H."/>
            <person name="Overmann J."/>
            <person name="Amann R."/>
            <person name="Jetten M.S.M."/>
            <person name="Mascher T."/>
            <person name="Medema M.H."/>
            <person name="Devos D.P."/>
            <person name="Kaster A.-K."/>
            <person name="Ovreas L."/>
            <person name="Rohde M."/>
            <person name="Galperin M.Y."/>
            <person name="Jogler C."/>
        </authorList>
    </citation>
    <scope>NUCLEOTIDE SEQUENCE [LARGE SCALE GENOMIC DNA]</scope>
    <source>
        <strain evidence="1 2">V202</strain>
    </source>
</reference>
<keyword evidence="2" id="KW-1185">Reference proteome</keyword>
<proteinExistence type="predicted"/>
<dbReference type="AlphaFoldDB" id="A0A517WQY7"/>
<evidence type="ECO:0000313" key="2">
    <source>
        <dbReference type="Proteomes" id="UP000318384"/>
    </source>
</evidence>
<sequence>MSEKKRWKKLQFLGCAIPILLLVYVLSVGPACALSEDSHGQIPPGRDSVLRAVYAPLVWAIENNSTCAELFYQYYQLCSPNH</sequence>
<protein>
    <submittedName>
        <fullName evidence="1">Uncharacterized protein</fullName>
    </submittedName>
</protein>